<evidence type="ECO:0000313" key="3">
    <source>
        <dbReference type="Proteomes" id="UP000241167"/>
    </source>
</evidence>
<feature type="domain" description="Iminophenyl-pyruvate dimer synthase" evidence="1">
    <location>
        <begin position="12"/>
        <end position="237"/>
    </location>
</feature>
<evidence type="ECO:0000259" key="1">
    <source>
        <dbReference type="Pfam" id="PF12902"/>
    </source>
</evidence>
<comment type="caution">
    <text evidence="2">The sequence shown here is derived from an EMBL/GenBank/DDBJ whole genome shotgun (WGS) entry which is preliminary data.</text>
</comment>
<dbReference type="Gene3D" id="1.20.1260.10">
    <property type="match status" value="1"/>
</dbReference>
<dbReference type="InterPro" id="IPR026820">
    <property type="entry name" value="VioB/RebD_dom"/>
</dbReference>
<gene>
    <name evidence="2" type="ORF">C7I55_07585</name>
</gene>
<dbReference type="Proteomes" id="UP000241167">
    <property type="component" value="Unassembled WGS sequence"/>
</dbReference>
<keyword evidence="3" id="KW-1185">Reference proteome</keyword>
<dbReference type="InterPro" id="IPR012347">
    <property type="entry name" value="Ferritin-like"/>
</dbReference>
<name>A0A2P7QVU0_9SPHN</name>
<dbReference type="EMBL" id="PXYI01000002">
    <property type="protein sequence ID" value="PSJ42092.1"/>
    <property type="molecule type" value="Genomic_DNA"/>
</dbReference>
<proteinExistence type="predicted"/>
<protein>
    <recommendedName>
        <fullName evidence="1">Iminophenyl-pyruvate dimer synthase domain-containing protein</fullName>
    </recommendedName>
</protein>
<dbReference type="OrthoDB" id="9795032at2"/>
<evidence type="ECO:0000313" key="2">
    <source>
        <dbReference type="EMBL" id="PSJ42092.1"/>
    </source>
</evidence>
<dbReference type="PANTHER" id="PTHR34400">
    <property type="match status" value="1"/>
</dbReference>
<sequence>MIETREQLIHTLTEAAEIEHNLLCSYLYAVFSMKRAGEAGLTEAQGEAVERWRKTILKIALEEMAHLACVNNLLIAIGGAPHFDRPNFPVAPGYHPADVVVRLTPFDERTLDHFIFLERPEESDIEDADGFEASGEEREVAARGVTPSAEDYATVGMLYDSIAQGFTSLAERLGEAALIEPAGRGQLYSALVKLPNIPRVTGLESALATIRQIKEEGEGSSGGGAVDSHFERFQAIRTEWREIREADPDFRPAWPAAHDPVMRKPIEGRPRIWITAPDAAHHVDLANAIYGTMLSVLAQTFSIADADEQRLLMRASVELMEASASISVALARLPASPDHPGVNAGMTFAVPRNSSYRPLEARARALFLERALELEARAKAVLGGEVAEKALRRLGNAIGLLDGSRAPE</sequence>
<dbReference type="RefSeq" id="WP_106512260.1">
    <property type="nucleotide sequence ID" value="NZ_PXYI01000002.1"/>
</dbReference>
<organism evidence="2 3">
    <name type="scientific">Allosphingosinicella deserti</name>
    <dbReference type="NCBI Taxonomy" id="2116704"/>
    <lineage>
        <taxon>Bacteria</taxon>
        <taxon>Pseudomonadati</taxon>
        <taxon>Pseudomonadota</taxon>
        <taxon>Alphaproteobacteria</taxon>
        <taxon>Sphingomonadales</taxon>
        <taxon>Sphingomonadaceae</taxon>
        <taxon>Allosphingosinicella</taxon>
    </lineage>
</organism>
<accession>A0A2P7QVU0</accession>
<dbReference type="AlphaFoldDB" id="A0A2P7QVU0"/>
<reference evidence="2 3" key="1">
    <citation type="submission" date="2018-03" db="EMBL/GenBank/DDBJ databases">
        <title>The draft genome of Sphingosinicella sp. GL-C-18.</title>
        <authorList>
            <person name="Liu L."/>
            <person name="Li L."/>
            <person name="Liang L."/>
            <person name="Zhang X."/>
            <person name="Wang T."/>
        </authorList>
    </citation>
    <scope>NUCLEOTIDE SEQUENCE [LARGE SCALE GENOMIC DNA]</scope>
    <source>
        <strain evidence="2 3">GL-C-18</strain>
    </source>
</reference>
<dbReference type="Pfam" id="PF12902">
    <property type="entry name" value="Ferritin-like"/>
    <property type="match status" value="1"/>
</dbReference>
<dbReference type="PANTHER" id="PTHR34400:SF4">
    <property type="entry name" value="MEMBRANE PROTEIN"/>
    <property type="match status" value="1"/>
</dbReference>